<evidence type="ECO:0000313" key="9">
    <source>
        <dbReference type="EMBL" id="RXI08769.1"/>
    </source>
</evidence>
<keyword evidence="2" id="KW-0396">Initiation factor</keyword>
<feature type="signal peptide" evidence="7">
    <location>
        <begin position="1"/>
        <end position="21"/>
    </location>
</feature>
<comment type="similarity">
    <text evidence="1">Belongs to the eIF-2-alpha family.</text>
</comment>
<reference evidence="9 10" key="1">
    <citation type="submission" date="2018-10" db="EMBL/GenBank/DDBJ databases">
        <title>A high-quality apple genome assembly.</title>
        <authorList>
            <person name="Hu J."/>
        </authorList>
    </citation>
    <scope>NUCLEOTIDE SEQUENCE [LARGE SCALE GENOMIC DNA]</scope>
    <source>
        <strain evidence="10">cv. HFTH1</strain>
        <tissue evidence="9">Young leaf</tissue>
    </source>
</reference>
<dbReference type="InterPro" id="IPR029033">
    <property type="entry name" value="His_PPase_superfam"/>
</dbReference>
<protein>
    <recommendedName>
        <fullName evidence="8">S1 motif domain-containing protein</fullName>
    </recommendedName>
</protein>
<dbReference type="FunFam" id="2.40.50.140:FF:000015">
    <property type="entry name" value="Eukaryotic translation initiation factor 2 subunit alpha"/>
    <property type="match status" value="1"/>
</dbReference>
<feature type="domain" description="S1 motif" evidence="8">
    <location>
        <begin position="537"/>
        <end position="608"/>
    </location>
</feature>
<keyword evidence="4" id="KW-0648">Protein biosynthesis</keyword>
<accession>A0A498KKS6</accession>
<keyword evidence="10" id="KW-1185">Reference proteome</keyword>
<feature type="region of interest" description="Disordered" evidence="6">
    <location>
        <begin position="818"/>
        <end position="859"/>
    </location>
</feature>
<keyword evidence="3" id="KW-0597">Phosphoprotein</keyword>
<evidence type="ECO:0000256" key="7">
    <source>
        <dbReference type="SAM" id="SignalP"/>
    </source>
</evidence>
<dbReference type="InterPro" id="IPR000560">
    <property type="entry name" value="His_Pase_clade-2"/>
</dbReference>
<keyword evidence="5" id="KW-0175">Coiled coil</keyword>
<dbReference type="SUPFAM" id="SSF53254">
    <property type="entry name" value="Phosphoglycerate mutase-like"/>
    <property type="match status" value="1"/>
</dbReference>
<dbReference type="InterPro" id="IPR024055">
    <property type="entry name" value="TIF2_asu_C"/>
</dbReference>
<dbReference type="Gene3D" id="3.40.50.1240">
    <property type="entry name" value="Phosphoglycerate mutase-like"/>
    <property type="match status" value="1"/>
</dbReference>
<dbReference type="InterPro" id="IPR011488">
    <property type="entry name" value="TIF_2_asu"/>
</dbReference>
<sequence length="859" mass="97042">MGRAMAALLLVLLSVFVHSNAGEEGFDVRQHLSTASRYGVVKDIADNSFVPSKIPDGCTPIHLNLVARHGTRAPTKKRIKDMDILASRLEVLLKEAEEQNLSLEKLPGWFLGWKSPWKGKLTGGELIVQGEDELYDFGIRTRERFPNLFDQDYHPDVYTIKATQVPRASASAVAFGMGMFSGKGNLGPGRHRAFAVSSESRASDIKLRFHDCCQNYKAYKKSQEPSVDKLKEPIYDEITSSLRRRYKLNFTKKDTTSLWFLCKQEASLFNITGQACALFTPSEVSLLEWADDLEAFILKGYGKSLNYRMGVPLLEDVLLSMEQAITAEEVISCKLWQFSFIRLLIFQFLLSRCPYRFLEKHAPGSYEKARLRFAHAETVVPFSCLLGLFLDGTEFERTQKEQPLQLPPKPPQKRKWRGNTVAPFGGNNMLVLYSCPANISSKYFVQVLHNEHPIPMPGCDGSDFCPLDVFKERIVAPHLKHDYNSVCNAKLEEKEAKPASKLSQLFRWLFSLGNATMASQAPNLECRMYEARYPEVDMAVMIQVKNIADMGAYVSLLEYNNIEGMILFSELSRRRIRSVSSLIKVGRIEPVMVLRVDKEKGYIDLSKRRVSEEDIQACEERYNKSKLVHSIMRHVGETLGIDLEDLYVNIGWPLYRKYGHAFEAFKIVVTDPDSVLSTLTREVKEVGPDGQEVTKVVPAVSEEIKESLVKNIRRRMTPQPLKIRADIEMKCFQFDGVLHIKDAMRKAEAVGNNDCPVKIKLVAPPLYVLTTQTLDKEQGISVLTNAIVACTQEIEHHKGKLTVKEAPRVVSERDDKLLAEHMSKLRQENEEVSGDEGSEEEEDTGMGEVNIDGGPAILD</sequence>
<dbReference type="InterPro" id="IPR044126">
    <property type="entry name" value="S1_IF2_alpha"/>
</dbReference>
<dbReference type="STRING" id="3750.A0A498KKS6"/>
<dbReference type="EMBL" id="RDQH01000327">
    <property type="protein sequence ID" value="RXI08769.1"/>
    <property type="molecule type" value="Genomic_DNA"/>
</dbReference>
<gene>
    <name evidence="9" type="ORF">DVH24_022913</name>
</gene>
<evidence type="ECO:0000256" key="1">
    <source>
        <dbReference type="ARBA" id="ARBA00007223"/>
    </source>
</evidence>
<dbReference type="AlphaFoldDB" id="A0A498KKS6"/>
<evidence type="ECO:0000256" key="6">
    <source>
        <dbReference type="SAM" id="MobiDB-lite"/>
    </source>
</evidence>
<dbReference type="Pfam" id="PF00328">
    <property type="entry name" value="His_Phos_2"/>
    <property type="match status" value="1"/>
</dbReference>
<organism evidence="9 10">
    <name type="scientific">Malus domestica</name>
    <name type="common">Apple</name>
    <name type="synonym">Pyrus malus</name>
    <dbReference type="NCBI Taxonomy" id="3750"/>
    <lineage>
        <taxon>Eukaryota</taxon>
        <taxon>Viridiplantae</taxon>
        <taxon>Streptophyta</taxon>
        <taxon>Embryophyta</taxon>
        <taxon>Tracheophyta</taxon>
        <taxon>Spermatophyta</taxon>
        <taxon>Magnoliopsida</taxon>
        <taxon>eudicotyledons</taxon>
        <taxon>Gunneridae</taxon>
        <taxon>Pentapetalae</taxon>
        <taxon>rosids</taxon>
        <taxon>fabids</taxon>
        <taxon>Rosales</taxon>
        <taxon>Rosaceae</taxon>
        <taxon>Amygdaloideae</taxon>
        <taxon>Maleae</taxon>
        <taxon>Malus</taxon>
    </lineage>
</organism>
<dbReference type="CDD" id="cd04452">
    <property type="entry name" value="S1_IF2_alpha"/>
    <property type="match status" value="1"/>
</dbReference>
<dbReference type="PANTHER" id="PTHR10602">
    <property type="entry name" value="EUKARYOTIC TRANSLATION INITIATION FACTOR 2 SUBUNIT 1"/>
    <property type="match status" value="1"/>
</dbReference>
<dbReference type="GO" id="GO:0033290">
    <property type="term" value="C:eukaryotic 48S preinitiation complex"/>
    <property type="evidence" value="ECO:0007669"/>
    <property type="project" value="TreeGrafter"/>
</dbReference>
<evidence type="ECO:0000256" key="5">
    <source>
        <dbReference type="SAM" id="Coils"/>
    </source>
</evidence>
<dbReference type="Pfam" id="PF00575">
    <property type="entry name" value="S1"/>
    <property type="match status" value="1"/>
</dbReference>
<dbReference type="Gene3D" id="3.30.70.1130">
    <property type="entry name" value="EIF_2_alpha"/>
    <property type="match status" value="1"/>
</dbReference>
<dbReference type="Pfam" id="PF07541">
    <property type="entry name" value="EIF_2_alpha"/>
    <property type="match status" value="1"/>
</dbReference>
<dbReference type="InterPro" id="IPR012340">
    <property type="entry name" value="NA-bd_OB-fold"/>
</dbReference>
<evidence type="ECO:0000256" key="2">
    <source>
        <dbReference type="ARBA" id="ARBA00022540"/>
    </source>
</evidence>
<dbReference type="FunFam" id="1.10.150.190:FF:000003">
    <property type="entry name" value="Eukaryotic translation initiation factor 2 subunit alpha"/>
    <property type="match status" value="1"/>
</dbReference>
<dbReference type="GO" id="GO:0003723">
    <property type="term" value="F:RNA binding"/>
    <property type="evidence" value="ECO:0007669"/>
    <property type="project" value="InterPro"/>
</dbReference>
<dbReference type="Gene3D" id="1.10.150.190">
    <property type="entry name" value="Translation initiation factor 2, subunit 1, domain 2"/>
    <property type="match status" value="1"/>
</dbReference>
<feature type="compositionally biased region" description="Basic and acidic residues" evidence="6">
    <location>
        <begin position="818"/>
        <end position="829"/>
    </location>
</feature>
<dbReference type="CDD" id="cd07061">
    <property type="entry name" value="HP_HAP_like"/>
    <property type="match status" value="1"/>
</dbReference>
<dbReference type="PANTHER" id="PTHR10602:SF0">
    <property type="entry name" value="EUKARYOTIC TRANSLATION INITIATION FACTOR 2 SUBUNIT 1"/>
    <property type="match status" value="1"/>
</dbReference>
<dbReference type="Proteomes" id="UP000290289">
    <property type="component" value="Chromosome 1"/>
</dbReference>
<evidence type="ECO:0000259" key="8">
    <source>
        <dbReference type="PROSITE" id="PS50126"/>
    </source>
</evidence>
<dbReference type="GO" id="GO:0003743">
    <property type="term" value="F:translation initiation factor activity"/>
    <property type="evidence" value="ECO:0007669"/>
    <property type="project" value="UniProtKB-KW"/>
</dbReference>
<dbReference type="PROSITE" id="PS50126">
    <property type="entry name" value="S1"/>
    <property type="match status" value="1"/>
</dbReference>
<dbReference type="InterPro" id="IPR024054">
    <property type="entry name" value="TIF2_asu_middle_sf"/>
</dbReference>
<evidence type="ECO:0000313" key="10">
    <source>
        <dbReference type="Proteomes" id="UP000290289"/>
    </source>
</evidence>
<dbReference type="SMART" id="SM00316">
    <property type="entry name" value="S1"/>
    <property type="match status" value="1"/>
</dbReference>
<dbReference type="SUPFAM" id="SSF50249">
    <property type="entry name" value="Nucleic acid-binding proteins"/>
    <property type="match status" value="1"/>
</dbReference>
<dbReference type="SUPFAM" id="SSF110993">
    <property type="entry name" value="eIF-2-alpha, C-terminal domain"/>
    <property type="match status" value="1"/>
</dbReference>
<dbReference type="GO" id="GO:0043022">
    <property type="term" value="F:ribosome binding"/>
    <property type="evidence" value="ECO:0007669"/>
    <property type="project" value="TreeGrafter"/>
</dbReference>
<dbReference type="SUPFAM" id="SSF116742">
    <property type="entry name" value="eIF2alpha middle domain-like"/>
    <property type="match status" value="1"/>
</dbReference>
<feature type="compositionally biased region" description="Acidic residues" evidence="6">
    <location>
        <begin position="830"/>
        <end position="845"/>
    </location>
</feature>
<evidence type="ECO:0000256" key="4">
    <source>
        <dbReference type="ARBA" id="ARBA00022917"/>
    </source>
</evidence>
<evidence type="ECO:0000256" key="3">
    <source>
        <dbReference type="ARBA" id="ARBA00022553"/>
    </source>
</evidence>
<dbReference type="FunFam" id="3.30.70.1130:FF:000001">
    <property type="entry name" value="Eukaryotic translation initiation factor 2 subunit 1"/>
    <property type="match status" value="1"/>
</dbReference>
<comment type="caution">
    <text evidence="9">The sequence shown here is derived from an EMBL/GenBank/DDBJ whole genome shotgun (WGS) entry which is preliminary data.</text>
</comment>
<dbReference type="GO" id="GO:0005850">
    <property type="term" value="C:eukaryotic translation initiation factor 2 complex"/>
    <property type="evidence" value="ECO:0007669"/>
    <property type="project" value="TreeGrafter"/>
</dbReference>
<keyword evidence="7" id="KW-0732">Signal</keyword>
<name>A0A498KKS6_MALDO</name>
<dbReference type="Gene3D" id="2.40.50.140">
    <property type="entry name" value="Nucleic acid-binding proteins"/>
    <property type="match status" value="1"/>
</dbReference>
<dbReference type="InterPro" id="IPR003029">
    <property type="entry name" value="S1_domain"/>
</dbReference>
<feature type="coiled-coil region" evidence="5">
    <location>
        <begin position="79"/>
        <end position="106"/>
    </location>
</feature>
<feature type="chain" id="PRO_5019786012" description="S1 motif domain-containing protein" evidence="7">
    <location>
        <begin position="22"/>
        <end position="859"/>
    </location>
</feature>
<proteinExistence type="inferred from homology"/>